<dbReference type="Pfam" id="PF01075">
    <property type="entry name" value="Glyco_transf_9"/>
    <property type="match status" value="1"/>
</dbReference>
<dbReference type="Gene3D" id="3.40.50.2000">
    <property type="entry name" value="Glycogen Phosphorylase B"/>
    <property type="match status" value="2"/>
</dbReference>
<dbReference type="GO" id="GO:0008713">
    <property type="term" value="F:ADP-heptose-lipopolysaccharide heptosyltransferase activity"/>
    <property type="evidence" value="ECO:0007669"/>
    <property type="project" value="TreeGrafter"/>
</dbReference>
<gene>
    <name evidence="3" type="ORF">OL599_23785</name>
</gene>
<keyword evidence="2" id="KW-0808">Transferase</keyword>
<sequence>MPANLPANPRIVAYVDLDLVGDALIKLPLVRAMRHAFPDGELIWVAGRGRSAFAGALAPMMPGLLDRVIEQCGVGKGLADALGPRRIDLLIDTQSHVGTTLALRWLRPRRFVSAAGGYLLSGRWPRLGYRKPRWLIRRLLDLLELATGRPAVTDGPLGLAPAVTALAASLLPAGPCYVAQATGAGGKHKAWPLDRHVELARALIARGQVPVMILGPDEQDTHAPLAATLPGARFPLQQAAALGQAAGPDLTIALAGRCAAAVAGDCGGGHMLAASGVRMVSLFGPTDPAKFAPWASSLTILRAQDWGAPEMAAIPVAPVLAALEG</sequence>
<dbReference type="SUPFAM" id="SSF53756">
    <property type="entry name" value="UDP-Glycosyltransferase/glycogen phosphorylase"/>
    <property type="match status" value="1"/>
</dbReference>
<dbReference type="CDD" id="cd03789">
    <property type="entry name" value="GT9_LPS_heptosyltransferase"/>
    <property type="match status" value="1"/>
</dbReference>
<protein>
    <submittedName>
        <fullName evidence="3">Lipopolysaccharide heptosyltransferase family protein</fullName>
    </submittedName>
</protein>
<proteinExistence type="predicted"/>
<dbReference type="EMBL" id="JAPDNT010000041">
    <property type="protein sequence ID" value="MCW3477585.1"/>
    <property type="molecule type" value="Genomic_DNA"/>
</dbReference>
<organism evidence="3 4">
    <name type="scientific">Limobrevibacterium gyesilva</name>
    <dbReference type="NCBI Taxonomy" id="2991712"/>
    <lineage>
        <taxon>Bacteria</taxon>
        <taxon>Pseudomonadati</taxon>
        <taxon>Pseudomonadota</taxon>
        <taxon>Alphaproteobacteria</taxon>
        <taxon>Acetobacterales</taxon>
        <taxon>Acetobacteraceae</taxon>
        <taxon>Limobrevibacterium</taxon>
    </lineage>
</organism>
<dbReference type="RefSeq" id="WP_264716536.1">
    <property type="nucleotide sequence ID" value="NZ_JAPDNT010000041.1"/>
</dbReference>
<evidence type="ECO:0000313" key="3">
    <source>
        <dbReference type="EMBL" id="MCW3477585.1"/>
    </source>
</evidence>
<keyword evidence="4" id="KW-1185">Reference proteome</keyword>
<dbReference type="GO" id="GO:0005829">
    <property type="term" value="C:cytosol"/>
    <property type="evidence" value="ECO:0007669"/>
    <property type="project" value="TreeGrafter"/>
</dbReference>
<accession>A0AA41YRM6</accession>
<dbReference type="InterPro" id="IPR051199">
    <property type="entry name" value="LPS_LOS_Heptosyltrfase"/>
</dbReference>
<dbReference type="Proteomes" id="UP001165679">
    <property type="component" value="Unassembled WGS sequence"/>
</dbReference>
<dbReference type="PANTHER" id="PTHR30160">
    <property type="entry name" value="TETRAACYLDISACCHARIDE 4'-KINASE-RELATED"/>
    <property type="match status" value="1"/>
</dbReference>
<evidence type="ECO:0000313" key="4">
    <source>
        <dbReference type="Proteomes" id="UP001165679"/>
    </source>
</evidence>
<dbReference type="PANTHER" id="PTHR30160:SF1">
    <property type="entry name" value="LIPOPOLYSACCHARIDE 1,2-N-ACETYLGLUCOSAMINETRANSFERASE-RELATED"/>
    <property type="match status" value="1"/>
</dbReference>
<dbReference type="GO" id="GO:0009244">
    <property type="term" value="P:lipopolysaccharide core region biosynthetic process"/>
    <property type="evidence" value="ECO:0007669"/>
    <property type="project" value="TreeGrafter"/>
</dbReference>
<reference evidence="3" key="2">
    <citation type="submission" date="2022-10" db="EMBL/GenBank/DDBJ databases">
        <authorList>
            <person name="Trinh H.N."/>
        </authorList>
    </citation>
    <scope>NUCLEOTIDE SEQUENCE</scope>
    <source>
        <strain evidence="3">RN2-1</strain>
    </source>
</reference>
<comment type="caution">
    <text evidence="3">The sequence shown here is derived from an EMBL/GenBank/DDBJ whole genome shotgun (WGS) entry which is preliminary data.</text>
</comment>
<reference evidence="3" key="1">
    <citation type="submission" date="2022-09" db="EMBL/GenBank/DDBJ databases">
        <title>Rhodovastum sp. nov. RN2-1 isolated from soil in Seongnam, South Korea.</title>
        <authorList>
            <person name="Le N.T."/>
        </authorList>
    </citation>
    <scope>NUCLEOTIDE SEQUENCE</scope>
    <source>
        <strain evidence="3">RN2-1</strain>
    </source>
</reference>
<name>A0AA41YRM6_9PROT</name>
<evidence type="ECO:0000256" key="2">
    <source>
        <dbReference type="ARBA" id="ARBA00022679"/>
    </source>
</evidence>
<evidence type="ECO:0000256" key="1">
    <source>
        <dbReference type="ARBA" id="ARBA00022676"/>
    </source>
</evidence>
<dbReference type="InterPro" id="IPR002201">
    <property type="entry name" value="Glyco_trans_9"/>
</dbReference>
<keyword evidence="1" id="KW-0328">Glycosyltransferase</keyword>
<dbReference type="AlphaFoldDB" id="A0AA41YRM6"/>